<evidence type="ECO:0000313" key="3">
    <source>
        <dbReference type="EMBL" id="VIP01839.1"/>
    </source>
</evidence>
<gene>
    <name evidence="3" type="ORF">GMBLW1_21210</name>
</gene>
<name>A0A6C2YKS8_9BACT</name>
<dbReference type="FunCoup" id="A0A6C2YKS8">
    <property type="interactions" value="324"/>
</dbReference>
<dbReference type="InterPro" id="IPR029058">
    <property type="entry name" value="AB_hydrolase_fold"/>
</dbReference>
<protein>
    <recommendedName>
        <fullName evidence="2">Dienelactone hydrolase domain-containing protein</fullName>
    </recommendedName>
</protein>
<dbReference type="PANTHER" id="PTHR22946">
    <property type="entry name" value="DIENELACTONE HYDROLASE DOMAIN-CONTAINING PROTEIN-RELATED"/>
    <property type="match status" value="1"/>
</dbReference>
<proteinExistence type="predicted"/>
<dbReference type="InterPro" id="IPR050261">
    <property type="entry name" value="FrsA_esterase"/>
</dbReference>
<feature type="signal peptide" evidence="1">
    <location>
        <begin position="1"/>
        <end position="20"/>
    </location>
</feature>
<accession>A0A6C2YKS8</accession>
<keyword evidence="4" id="KW-1185">Reference proteome</keyword>
<dbReference type="PANTHER" id="PTHR22946:SF0">
    <property type="entry name" value="DIENELACTONE HYDROLASE DOMAIN-CONTAINING PROTEIN"/>
    <property type="match status" value="1"/>
</dbReference>
<keyword evidence="1" id="KW-0732">Signal</keyword>
<dbReference type="RefSeq" id="WP_162657083.1">
    <property type="nucleotide sequence ID" value="NZ_LR593887.1"/>
</dbReference>
<dbReference type="InterPro" id="IPR002925">
    <property type="entry name" value="Dienelactn_hydro"/>
</dbReference>
<evidence type="ECO:0000259" key="2">
    <source>
        <dbReference type="Pfam" id="PF01738"/>
    </source>
</evidence>
<dbReference type="Proteomes" id="UP000464378">
    <property type="component" value="Chromosome"/>
</dbReference>
<dbReference type="InParanoid" id="A0A6C2YKS8"/>
<dbReference type="EMBL" id="LR586016">
    <property type="protein sequence ID" value="VIP01839.1"/>
    <property type="molecule type" value="Genomic_DNA"/>
</dbReference>
<dbReference type="AlphaFoldDB" id="A0A6C2YKS8"/>
<feature type="domain" description="Dienelactone hydrolase" evidence="2">
    <location>
        <begin position="37"/>
        <end position="257"/>
    </location>
</feature>
<dbReference type="Gene3D" id="3.40.50.1820">
    <property type="entry name" value="alpha/beta hydrolase"/>
    <property type="match status" value="1"/>
</dbReference>
<dbReference type="EMBL" id="LR593887">
    <property type="protein sequence ID" value="VTR99605.1"/>
    <property type="molecule type" value="Genomic_DNA"/>
</dbReference>
<organism evidence="3">
    <name type="scientific">Tuwongella immobilis</name>
    <dbReference type="NCBI Taxonomy" id="692036"/>
    <lineage>
        <taxon>Bacteria</taxon>
        <taxon>Pseudomonadati</taxon>
        <taxon>Planctomycetota</taxon>
        <taxon>Planctomycetia</taxon>
        <taxon>Gemmatales</taxon>
        <taxon>Gemmataceae</taxon>
        <taxon>Tuwongella</taxon>
    </lineage>
</organism>
<keyword evidence="3" id="KW-0378">Hydrolase</keyword>
<sequence>MRPFWFASAVLMLTTVSAPAAVKTEVVEYTYNGTKLKGFLAYDDAATGKRPGVMVVHEWWGLDDYARKRATMLAELGYVAFAADMYGEGKVAKHPMEASEMAGTVRKNLDNWLGRAKAGLEILSKHEKVDSSKLAAIGYCFGGSTALQLAHAGTDLKAVVSFHGALPVPSDSQAKAVKAEVLICHGADDSFIPEKAITGLRKAYDSNKVKYTFESYPGAVHSFTVPSADSHGIKGMGYNAAADQKSWQSMQTLLKSVFADK</sequence>
<dbReference type="GO" id="GO:0016787">
    <property type="term" value="F:hydrolase activity"/>
    <property type="evidence" value="ECO:0007669"/>
    <property type="project" value="UniProtKB-KW"/>
</dbReference>
<dbReference type="SUPFAM" id="SSF53474">
    <property type="entry name" value="alpha/beta-Hydrolases"/>
    <property type="match status" value="1"/>
</dbReference>
<reference evidence="3" key="1">
    <citation type="submission" date="2019-04" db="EMBL/GenBank/DDBJ databases">
        <authorList>
            <consortium name="Science for Life Laboratories"/>
        </authorList>
    </citation>
    <scope>NUCLEOTIDE SEQUENCE</scope>
    <source>
        <strain evidence="3">MBLW1</strain>
    </source>
</reference>
<evidence type="ECO:0000256" key="1">
    <source>
        <dbReference type="SAM" id="SignalP"/>
    </source>
</evidence>
<evidence type="ECO:0000313" key="4">
    <source>
        <dbReference type="Proteomes" id="UP000464378"/>
    </source>
</evidence>
<feature type="chain" id="PRO_5033879722" description="Dienelactone hydrolase domain-containing protein" evidence="1">
    <location>
        <begin position="21"/>
        <end position="261"/>
    </location>
</feature>
<dbReference type="KEGG" id="tim:GMBLW1_21210"/>
<dbReference type="Pfam" id="PF01738">
    <property type="entry name" value="DLH"/>
    <property type="match status" value="1"/>
</dbReference>